<dbReference type="EMBL" id="WBMO01000001">
    <property type="protein sequence ID" value="MDV2475130.1"/>
    <property type="molecule type" value="Genomic_DNA"/>
</dbReference>
<proteinExistence type="predicted"/>
<keyword evidence="3" id="KW-1185">Reference proteome</keyword>
<sequence length="122" mass="13321">MSAKTYRKRPVEIEAMQMPEPYPHGVDPSSDGYARNIAAAKVLDWIRGHLGDGVEPYDHDGADRSIPANTWSIHPGNGKLILGTLEGPLFVSPGDWVIRGVAGEFYPCKPDIFAATYEAVEP</sequence>
<organism evidence="2 3">
    <name type="scientific">Rhodococcus zopfii</name>
    <dbReference type="NCBI Taxonomy" id="43772"/>
    <lineage>
        <taxon>Bacteria</taxon>
        <taxon>Bacillati</taxon>
        <taxon>Actinomycetota</taxon>
        <taxon>Actinomycetes</taxon>
        <taxon>Mycobacteriales</taxon>
        <taxon>Nocardiaceae</taxon>
        <taxon>Rhodococcus</taxon>
    </lineage>
</organism>
<accession>A0ABU3WTA5</accession>
<comment type="caution">
    <text evidence="2">The sequence shown here is derived from an EMBL/GenBank/DDBJ whole genome shotgun (WGS) entry which is preliminary data.</text>
</comment>
<protein>
    <submittedName>
        <fullName evidence="2">Uncharacterized protein</fullName>
    </submittedName>
</protein>
<dbReference type="Proteomes" id="UP001275440">
    <property type="component" value="Unassembled WGS sequence"/>
</dbReference>
<dbReference type="EMBL" id="WBMO01000002">
    <property type="protein sequence ID" value="MDV2477223.1"/>
    <property type="molecule type" value="Genomic_DNA"/>
</dbReference>
<reference evidence="2 3" key="1">
    <citation type="submission" date="2019-10" db="EMBL/GenBank/DDBJ databases">
        <title>Draft Genome Assembly of Rhodococcus zopfii DSM44189.</title>
        <authorList>
            <person name="Sutton J.M."/>
            <person name="Akob D.M."/>
            <person name="Bushman T.J."/>
        </authorList>
    </citation>
    <scope>NUCLEOTIDE SEQUENCE [LARGE SCALE GENOMIC DNA]</scope>
    <source>
        <strain evidence="2 3">DSM 44189</strain>
    </source>
</reference>
<evidence type="ECO:0000313" key="3">
    <source>
        <dbReference type="Proteomes" id="UP001275440"/>
    </source>
</evidence>
<evidence type="ECO:0000313" key="1">
    <source>
        <dbReference type="EMBL" id="MDV2475130.1"/>
    </source>
</evidence>
<evidence type="ECO:0000313" key="2">
    <source>
        <dbReference type="EMBL" id="MDV2477223.1"/>
    </source>
</evidence>
<name>A0ABU3WTA5_9NOCA</name>
<gene>
    <name evidence="1" type="ORF">F8M49_06295</name>
    <name evidence="2" type="ORF">F8M49_21120</name>
</gene>